<gene>
    <name evidence="2" type="ORF">C361_04906</name>
</gene>
<comment type="caution">
    <text evidence="2">The sequence shown here is derived from an EMBL/GenBank/DDBJ whole genome shotgun (WGS) entry which is preliminary data.</text>
</comment>
<proteinExistence type="predicted"/>
<protein>
    <submittedName>
        <fullName evidence="2">Uncharacterized protein</fullName>
    </submittedName>
</protein>
<evidence type="ECO:0000256" key="1">
    <source>
        <dbReference type="SAM" id="MobiDB-lite"/>
    </source>
</evidence>
<evidence type="ECO:0000313" key="3">
    <source>
        <dbReference type="Proteomes" id="UP000199727"/>
    </source>
</evidence>
<dbReference type="AlphaFoldDB" id="A0A854Q6F3"/>
<organism evidence="2 3">
    <name type="scientific">Cryptococcus neoformans Tu259-1</name>
    <dbReference type="NCBI Taxonomy" id="1230072"/>
    <lineage>
        <taxon>Eukaryota</taxon>
        <taxon>Fungi</taxon>
        <taxon>Dikarya</taxon>
        <taxon>Basidiomycota</taxon>
        <taxon>Agaricomycotina</taxon>
        <taxon>Tremellomycetes</taxon>
        <taxon>Tremellales</taxon>
        <taxon>Cryptococcaceae</taxon>
        <taxon>Cryptococcus</taxon>
        <taxon>Cryptococcus neoformans species complex</taxon>
    </lineage>
</organism>
<feature type="compositionally biased region" description="Polar residues" evidence="1">
    <location>
        <begin position="121"/>
        <end position="133"/>
    </location>
</feature>
<feature type="compositionally biased region" description="Basic and acidic residues" evidence="1">
    <location>
        <begin position="110"/>
        <end position="120"/>
    </location>
</feature>
<dbReference type="Proteomes" id="UP000199727">
    <property type="component" value="Unassembled WGS sequence"/>
</dbReference>
<name>A0A854Q6F3_CRYNE</name>
<accession>A0A854Q6F3</accession>
<sequence>MLAVAHCLAVLSSSVRDDAKAACSRWRRQTRQSISECGTPFGQYVTSQLLNLPIPYFITYLQRCQTDCAEEDSFDEEDDINESNEQELLITLIIVLVLYTFYDSKSSATTRRECPPDRSNSDLSNSPRCRSTDSAGIDQWFDIISRSA</sequence>
<feature type="region of interest" description="Disordered" evidence="1">
    <location>
        <begin position="108"/>
        <end position="133"/>
    </location>
</feature>
<dbReference type="EMBL" id="AMKT01000067">
    <property type="protein sequence ID" value="OXG16537.1"/>
    <property type="molecule type" value="Genomic_DNA"/>
</dbReference>
<evidence type="ECO:0000313" key="2">
    <source>
        <dbReference type="EMBL" id="OXG16537.1"/>
    </source>
</evidence>
<reference evidence="2 3" key="1">
    <citation type="submission" date="2017-06" db="EMBL/GenBank/DDBJ databases">
        <title>Global population genomics of the pathogenic fungus Cryptococcus neoformans var. grubii.</title>
        <authorList>
            <person name="Cuomo C."/>
            <person name="Litvintseva A."/>
            <person name="Chen Y."/>
            <person name="Young S."/>
            <person name="Zeng Q."/>
            <person name="Chapman S."/>
            <person name="Gujja S."/>
            <person name="Saif S."/>
            <person name="Birren B."/>
        </authorList>
    </citation>
    <scope>NUCLEOTIDE SEQUENCE [LARGE SCALE GENOMIC DNA]</scope>
    <source>
        <strain evidence="2 3">Tu259-1</strain>
    </source>
</reference>